<evidence type="ECO:0000256" key="4">
    <source>
        <dbReference type="ARBA" id="ARBA00022777"/>
    </source>
</evidence>
<feature type="binding site" evidence="9">
    <location>
        <begin position="75"/>
        <end position="76"/>
    </location>
    <ligand>
        <name>NAD(+)</name>
        <dbReference type="ChEBI" id="CHEBI:57540"/>
    </ligand>
</feature>
<evidence type="ECO:0000313" key="11">
    <source>
        <dbReference type="EMBL" id="EMQ98170.1"/>
    </source>
</evidence>
<dbReference type="InterPro" id="IPR017437">
    <property type="entry name" value="ATP-NAD_kinase_PpnK-typ_C"/>
</dbReference>
<comment type="subcellular location">
    <subcellularLocation>
        <location evidence="9">Cytoplasm</location>
    </subcellularLocation>
</comment>
<reference evidence="11 12" key="1">
    <citation type="journal article" date="2013" name="Genome Announc.">
        <title>Draft Genome Sequence of Arthrobacter gangotriensis Strain Lz1yT, Isolated from a Penguin Rookery Soil Sample Collected in Antarctica, near the Indian Station Dakshin Gangotri.</title>
        <authorList>
            <person name="Shivaji S."/>
            <person name="Ara S."/>
            <person name="Bandi S."/>
            <person name="Singh A."/>
            <person name="Kumar Pinnaka A."/>
        </authorList>
    </citation>
    <scope>NUCLEOTIDE SEQUENCE [LARGE SCALE GENOMIC DNA]</scope>
    <source>
        <strain evidence="11 12">Lz1y</strain>
    </source>
</reference>
<dbReference type="GO" id="GO:0046872">
    <property type="term" value="F:metal ion binding"/>
    <property type="evidence" value="ECO:0007669"/>
    <property type="project" value="UniProtKB-UniRule"/>
</dbReference>
<dbReference type="RefSeq" id="WP_007271853.1">
    <property type="nucleotide sequence ID" value="NZ_AOCK01000007.1"/>
</dbReference>
<keyword evidence="7 9" id="KW-0520">NAD</keyword>
<dbReference type="STRING" id="1276920.ADIAG_02682"/>
<keyword evidence="4 9" id="KW-0418">Kinase</keyword>
<comment type="similarity">
    <text evidence="9">Belongs to the NAD kinase family.</text>
</comment>
<dbReference type="InterPro" id="IPR016064">
    <property type="entry name" value="NAD/diacylglycerol_kinase_sf"/>
</dbReference>
<feature type="region of interest" description="Disordered" evidence="10">
    <location>
        <begin position="321"/>
        <end position="344"/>
    </location>
</feature>
<keyword evidence="2 9" id="KW-0808">Transferase</keyword>
<name>M7MTA4_9MICC</name>
<evidence type="ECO:0000256" key="3">
    <source>
        <dbReference type="ARBA" id="ARBA00022741"/>
    </source>
</evidence>
<comment type="caution">
    <text evidence="9">Lacks conserved residue(s) required for the propagation of feature annotation.</text>
</comment>
<dbReference type="Pfam" id="PF20143">
    <property type="entry name" value="NAD_kinase_C"/>
    <property type="match status" value="1"/>
</dbReference>
<keyword evidence="6 9" id="KW-0521">NADP</keyword>
<dbReference type="GO" id="GO:0003951">
    <property type="term" value="F:NAD+ kinase activity"/>
    <property type="evidence" value="ECO:0007669"/>
    <property type="project" value="UniProtKB-UniRule"/>
</dbReference>
<dbReference type="PATRIC" id="fig|1276920.7.peg.2680"/>
<feature type="binding site" evidence="9">
    <location>
        <begin position="190"/>
        <end position="195"/>
    </location>
    <ligand>
        <name>NAD(+)</name>
        <dbReference type="ChEBI" id="CHEBI:57540"/>
    </ligand>
</feature>
<evidence type="ECO:0000313" key="12">
    <source>
        <dbReference type="Proteomes" id="UP000012015"/>
    </source>
</evidence>
<dbReference type="Gene3D" id="3.40.50.10330">
    <property type="entry name" value="Probable inorganic polyphosphate/atp-NAD kinase, domain 1"/>
    <property type="match status" value="1"/>
</dbReference>
<keyword evidence="1 9" id="KW-0963">Cytoplasm</keyword>
<evidence type="ECO:0000256" key="6">
    <source>
        <dbReference type="ARBA" id="ARBA00022857"/>
    </source>
</evidence>
<feature type="binding site" evidence="9">
    <location>
        <position position="160"/>
    </location>
    <ligand>
        <name>NAD(+)</name>
        <dbReference type="ChEBI" id="CHEBI:57540"/>
    </ligand>
</feature>
<dbReference type="GO" id="GO:0019674">
    <property type="term" value="P:NAD+ metabolic process"/>
    <property type="evidence" value="ECO:0007669"/>
    <property type="project" value="InterPro"/>
</dbReference>
<dbReference type="FunFam" id="2.60.200.30:FF:000007">
    <property type="entry name" value="NAD kinase"/>
    <property type="match status" value="1"/>
</dbReference>
<feature type="active site" description="Proton acceptor" evidence="9">
    <location>
        <position position="75"/>
    </location>
</feature>
<evidence type="ECO:0000256" key="9">
    <source>
        <dbReference type="HAMAP-Rule" id="MF_00361"/>
    </source>
</evidence>
<feature type="binding site" evidence="9">
    <location>
        <position position="179"/>
    </location>
    <ligand>
        <name>NAD(+)</name>
        <dbReference type="ChEBI" id="CHEBI:57540"/>
    </ligand>
</feature>
<evidence type="ECO:0000256" key="7">
    <source>
        <dbReference type="ARBA" id="ARBA00023027"/>
    </source>
</evidence>
<sequence length="344" mass="37726">MRRILVLTHTGRSDALIAAVDTCSRLRQAGLIPVMLRVEMQAVRNIPEGENLDVEVLGEDTSLAAIDLGVVLGGDGSVLRAAELVRDDGVPLLGVNLGHVGFLAESERPALQETVQWIVERRYTVEERMTIDVQVWRDNRRIAHTWALNEAAVEKANRERMIEVVMEVDGRPLSTFGCDGVVMATPTGSTAYAFSAGGPVVWPEVEALVMVPISAHALFAKPLVVAPASVLAIEILTRTDAGAVLWCDGRRTIDLPPGARIEVTRSSKPVRLARVNQTPFSERLVNKFELPIQGWRGPVEPEDRETATTALPVITPAVQVIEPRHHEPKPEPKTLPGPEYRRQL</sequence>
<dbReference type="EC" id="2.7.1.23" evidence="9"/>
<dbReference type="InterPro" id="IPR017438">
    <property type="entry name" value="ATP-NAD_kinase_N"/>
</dbReference>
<comment type="function">
    <text evidence="9">Involved in the regulation of the intracellular balance of NAD and NADP, and is a key enzyme in the biosynthesis of NADP. Catalyzes specifically the phosphorylation on 2'-hydroxyl of the adenosine moiety of NAD to yield NADP.</text>
</comment>
<dbReference type="HAMAP" id="MF_00361">
    <property type="entry name" value="NAD_kinase"/>
    <property type="match status" value="1"/>
</dbReference>
<evidence type="ECO:0000256" key="8">
    <source>
        <dbReference type="ARBA" id="ARBA00047925"/>
    </source>
</evidence>
<dbReference type="SUPFAM" id="SSF111331">
    <property type="entry name" value="NAD kinase/diacylglycerol kinase-like"/>
    <property type="match status" value="1"/>
</dbReference>
<dbReference type="GO" id="GO:0005737">
    <property type="term" value="C:cytoplasm"/>
    <property type="evidence" value="ECO:0007669"/>
    <property type="project" value="UniProtKB-SubCell"/>
</dbReference>
<evidence type="ECO:0000256" key="1">
    <source>
        <dbReference type="ARBA" id="ARBA00022490"/>
    </source>
</evidence>
<keyword evidence="5 9" id="KW-0067">ATP-binding</keyword>
<feature type="compositionally biased region" description="Basic and acidic residues" evidence="10">
    <location>
        <begin position="322"/>
        <end position="332"/>
    </location>
</feature>
<organism evidence="11 12">
    <name type="scientific">Paeniglutamicibacter gangotriensis Lz1y</name>
    <dbReference type="NCBI Taxonomy" id="1276920"/>
    <lineage>
        <taxon>Bacteria</taxon>
        <taxon>Bacillati</taxon>
        <taxon>Actinomycetota</taxon>
        <taxon>Actinomycetes</taxon>
        <taxon>Micrococcales</taxon>
        <taxon>Micrococcaceae</taxon>
        <taxon>Paeniglutamicibacter</taxon>
    </lineage>
</organism>
<dbReference type="InterPro" id="IPR002504">
    <property type="entry name" value="NADK"/>
</dbReference>
<dbReference type="Proteomes" id="UP000012015">
    <property type="component" value="Unassembled WGS sequence"/>
</dbReference>
<gene>
    <name evidence="9" type="primary">nadK</name>
    <name evidence="11" type="ORF">ADIAG_02682</name>
</gene>
<dbReference type="GO" id="GO:0006741">
    <property type="term" value="P:NADP+ biosynthetic process"/>
    <property type="evidence" value="ECO:0007669"/>
    <property type="project" value="UniProtKB-UniRule"/>
</dbReference>
<evidence type="ECO:0000256" key="5">
    <source>
        <dbReference type="ARBA" id="ARBA00022840"/>
    </source>
</evidence>
<keyword evidence="12" id="KW-1185">Reference proteome</keyword>
<feature type="binding site" evidence="9">
    <location>
        <position position="80"/>
    </location>
    <ligand>
        <name>NAD(+)</name>
        <dbReference type="ChEBI" id="CHEBI:57540"/>
    </ligand>
</feature>
<dbReference type="PANTHER" id="PTHR20275:SF0">
    <property type="entry name" value="NAD KINASE"/>
    <property type="match status" value="1"/>
</dbReference>
<dbReference type="PANTHER" id="PTHR20275">
    <property type="entry name" value="NAD KINASE"/>
    <property type="match status" value="1"/>
</dbReference>
<dbReference type="GO" id="GO:0051287">
    <property type="term" value="F:NAD binding"/>
    <property type="evidence" value="ECO:0007669"/>
    <property type="project" value="UniProtKB-ARBA"/>
</dbReference>
<comment type="catalytic activity">
    <reaction evidence="8 9">
        <text>NAD(+) + ATP = ADP + NADP(+) + H(+)</text>
        <dbReference type="Rhea" id="RHEA:18629"/>
        <dbReference type="ChEBI" id="CHEBI:15378"/>
        <dbReference type="ChEBI" id="CHEBI:30616"/>
        <dbReference type="ChEBI" id="CHEBI:57540"/>
        <dbReference type="ChEBI" id="CHEBI:58349"/>
        <dbReference type="ChEBI" id="CHEBI:456216"/>
        <dbReference type="EC" id="2.7.1.23"/>
    </reaction>
</comment>
<comment type="cofactor">
    <cofactor evidence="9">
        <name>a divalent metal cation</name>
        <dbReference type="ChEBI" id="CHEBI:60240"/>
    </cofactor>
</comment>
<dbReference type="Pfam" id="PF01513">
    <property type="entry name" value="NAD_kinase"/>
    <property type="match status" value="1"/>
</dbReference>
<comment type="caution">
    <text evidence="11">The sequence shown here is derived from an EMBL/GenBank/DDBJ whole genome shotgun (WGS) entry which is preliminary data.</text>
</comment>
<dbReference type="EMBL" id="AOCK01000007">
    <property type="protein sequence ID" value="EMQ98170.1"/>
    <property type="molecule type" value="Genomic_DNA"/>
</dbReference>
<dbReference type="GO" id="GO:0005524">
    <property type="term" value="F:ATP binding"/>
    <property type="evidence" value="ECO:0007669"/>
    <property type="project" value="UniProtKB-KW"/>
</dbReference>
<keyword evidence="3 9" id="KW-0547">Nucleotide-binding</keyword>
<dbReference type="Gene3D" id="2.60.200.30">
    <property type="entry name" value="Probable inorganic polyphosphate/atp-NAD kinase, domain 2"/>
    <property type="match status" value="1"/>
</dbReference>
<evidence type="ECO:0000256" key="2">
    <source>
        <dbReference type="ARBA" id="ARBA00022679"/>
    </source>
</evidence>
<accession>M7MTA4</accession>
<proteinExistence type="inferred from homology"/>
<evidence type="ECO:0000256" key="10">
    <source>
        <dbReference type="SAM" id="MobiDB-lite"/>
    </source>
</evidence>
<dbReference type="AlphaFoldDB" id="M7MTA4"/>
<protein>
    <recommendedName>
        <fullName evidence="9">NAD kinase</fullName>
        <ecNumber evidence="9">2.7.1.23</ecNumber>
    </recommendedName>
    <alternativeName>
        <fullName evidence="9">ATP-dependent NAD kinase</fullName>
    </alternativeName>
</protein>
<feature type="binding site" evidence="9">
    <location>
        <begin position="149"/>
        <end position="150"/>
    </location>
    <ligand>
        <name>NAD(+)</name>
        <dbReference type="ChEBI" id="CHEBI:57540"/>
    </ligand>
</feature>
<dbReference type="NCBIfam" id="NF002892">
    <property type="entry name" value="PRK03372.1"/>
    <property type="match status" value="1"/>
</dbReference>
<dbReference type="eggNOG" id="COG0061">
    <property type="taxonomic scope" value="Bacteria"/>
</dbReference>